<sequence length="118" mass="13034">MNFLIIIILSAALQPFTPWWVIAIIPFAVLFWRSTRSSQAFWAGFGGVALPWLAYGYYLRFISESTLSDRVAGIFFLPNGILLLLVTALIGGLVGGIAGLSGFWTRQLFRKHPVVVSS</sequence>
<evidence type="ECO:0000313" key="3">
    <source>
        <dbReference type="Proteomes" id="UP001179181"/>
    </source>
</evidence>
<feature type="transmembrane region" description="Helical" evidence="1">
    <location>
        <begin position="71"/>
        <end position="104"/>
    </location>
</feature>
<accession>A0ABX0UWH1</accession>
<proteinExistence type="predicted"/>
<comment type="caution">
    <text evidence="2">The sequence shown here is derived from an EMBL/GenBank/DDBJ whole genome shotgun (WGS) entry which is preliminary data.</text>
</comment>
<reference evidence="2 3" key="1">
    <citation type="submission" date="2020-03" db="EMBL/GenBank/DDBJ databases">
        <title>Genomic Encyclopedia of Type Strains, Phase IV (KMG-IV): sequencing the most valuable type-strain genomes for metagenomic binning, comparative biology and taxonomic classification.</title>
        <authorList>
            <person name="Goeker M."/>
        </authorList>
    </citation>
    <scope>NUCLEOTIDE SEQUENCE [LARGE SCALE GENOMIC DNA]</scope>
    <source>
        <strain evidence="2 3">DSM 102865</strain>
    </source>
</reference>
<dbReference type="Proteomes" id="UP001179181">
    <property type="component" value="Unassembled WGS sequence"/>
</dbReference>
<keyword evidence="3" id="KW-1185">Reference proteome</keyword>
<dbReference type="EMBL" id="JAASQJ010000007">
    <property type="protein sequence ID" value="NIJ55945.1"/>
    <property type="molecule type" value="Genomic_DNA"/>
</dbReference>
<feature type="transmembrane region" description="Helical" evidence="1">
    <location>
        <begin position="39"/>
        <end position="59"/>
    </location>
</feature>
<dbReference type="RefSeq" id="WP_167276600.1">
    <property type="nucleotide sequence ID" value="NZ_JAASQJ010000007.1"/>
</dbReference>
<name>A0ABX0UWH1_9BACT</name>
<evidence type="ECO:0008006" key="4">
    <source>
        <dbReference type="Google" id="ProtNLM"/>
    </source>
</evidence>
<keyword evidence="1" id="KW-0472">Membrane</keyword>
<organism evidence="2 3">
    <name type="scientific">Dyadobacter arcticus</name>
    <dbReference type="NCBI Taxonomy" id="1078754"/>
    <lineage>
        <taxon>Bacteria</taxon>
        <taxon>Pseudomonadati</taxon>
        <taxon>Bacteroidota</taxon>
        <taxon>Cytophagia</taxon>
        <taxon>Cytophagales</taxon>
        <taxon>Spirosomataceae</taxon>
        <taxon>Dyadobacter</taxon>
    </lineage>
</organism>
<evidence type="ECO:0000256" key="1">
    <source>
        <dbReference type="SAM" id="Phobius"/>
    </source>
</evidence>
<evidence type="ECO:0000313" key="2">
    <source>
        <dbReference type="EMBL" id="NIJ55945.1"/>
    </source>
</evidence>
<protein>
    <recommendedName>
        <fullName evidence="4">Apolipoprotein N-acyltransferase</fullName>
    </recommendedName>
</protein>
<gene>
    <name evidence="2" type="ORF">FHS68_005140</name>
</gene>
<keyword evidence="1" id="KW-0812">Transmembrane</keyword>
<keyword evidence="1" id="KW-1133">Transmembrane helix</keyword>